<proteinExistence type="predicted"/>
<accession>A0A251XCG9</accession>
<organism evidence="2 3">
    <name type="scientific">Thioflexithrix psekupsensis</name>
    <dbReference type="NCBI Taxonomy" id="1570016"/>
    <lineage>
        <taxon>Bacteria</taxon>
        <taxon>Pseudomonadati</taxon>
        <taxon>Pseudomonadota</taxon>
        <taxon>Gammaproteobacteria</taxon>
        <taxon>Thiotrichales</taxon>
        <taxon>Thioflexithrix</taxon>
    </lineage>
</organism>
<dbReference type="SUPFAM" id="SSF56954">
    <property type="entry name" value="Outer membrane efflux proteins (OEP)"/>
    <property type="match status" value="1"/>
</dbReference>
<gene>
    <name evidence="2" type="ORF">TPSD3_01230</name>
</gene>
<dbReference type="AlphaFoldDB" id="A0A251XCG9"/>
<dbReference type="RefSeq" id="WP_086486780.1">
    <property type="nucleotide sequence ID" value="NZ_MSLT01000002.1"/>
</dbReference>
<evidence type="ECO:0000313" key="3">
    <source>
        <dbReference type="Proteomes" id="UP000194798"/>
    </source>
</evidence>
<reference evidence="2 3" key="1">
    <citation type="submission" date="2016-12" db="EMBL/GenBank/DDBJ databases">
        <title>Thioflexothrix psekupsii D3 genome sequencing and assembly.</title>
        <authorList>
            <person name="Fomenkov A."/>
            <person name="Vincze T."/>
            <person name="Grabovich M."/>
            <person name="Anton B.P."/>
            <person name="Dubinina G."/>
            <person name="Orlova M."/>
            <person name="Belousova E."/>
            <person name="Roberts R.J."/>
        </authorList>
    </citation>
    <scope>NUCLEOTIDE SEQUENCE [LARGE SCALE GENOMIC DNA]</scope>
    <source>
        <strain evidence="2">D3</strain>
    </source>
</reference>
<keyword evidence="1" id="KW-0732">Signal</keyword>
<name>A0A251XCG9_9GAMM</name>
<evidence type="ECO:0000256" key="1">
    <source>
        <dbReference type="SAM" id="SignalP"/>
    </source>
</evidence>
<protein>
    <recommendedName>
        <fullName evidence="4">TonB-dependent receptor plug domain-containing protein</fullName>
    </recommendedName>
</protein>
<evidence type="ECO:0008006" key="4">
    <source>
        <dbReference type="Google" id="ProtNLM"/>
    </source>
</evidence>
<evidence type="ECO:0000313" key="2">
    <source>
        <dbReference type="EMBL" id="OUD16056.1"/>
    </source>
</evidence>
<feature type="chain" id="PRO_5011608036" description="TonB-dependent receptor plug domain-containing protein" evidence="1">
    <location>
        <begin position="30"/>
        <end position="152"/>
    </location>
</feature>
<comment type="caution">
    <text evidence="2">The sequence shown here is derived from an EMBL/GenBank/DDBJ whole genome shotgun (WGS) entry which is preliminary data.</text>
</comment>
<keyword evidence="3" id="KW-1185">Reference proteome</keyword>
<dbReference type="EMBL" id="MSLT01000002">
    <property type="protein sequence ID" value="OUD16056.1"/>
    <property type="molecule type" value="Genomic_DNA"/>
</dbReference>
<dbReference type="Proteomes" id="UP000194798">
    <property type="component" value="Unassembled WGS sequence"/>
</dbReference>
<sequence>MAKQKTLSLLLKQFIVMGSVCLLSQPLIAQSDTETTPNTYLLRDGVSLNDVVAITVEKSPNILLQALTVEAAKAGEQIQTGFFDLTTNASVTGQHQRKPALLNPLTGRLDQDAIVLSTGLSKLFRTGVLASVAVNVNRLDIIRNNIPKRYDS</sequence>
<feature type="signal peptide" evidence="1">
    <location>
        <begin position="1"/>
        <end position="29"/>
    </location>
</feature>